<sequence length="436" mass="46991">MKKSAEIRQELNGLVGSQDALMEAAKKENRTTLNEAETAKFNELQAQIEERKAALKVAETMEENQRAFGSNPTPAAGPSVVEKPAPENTEKREGLSIHAIIRSQMANGTLEGESLRIHQECKRAAEAQGLIVTGAVIPFGESRATQQTVTGDSGEYGGNLVPREQQPLIEFLRPEPLIEKMGIVVATGLKGNLRYPVNEGGIIATWEGETDKTDGTANKYGYVDSIPKRLSVTVPISLLNIMQSSIDLERQTMNDILLAVGNAIDLAFVNGSGTGQPLGVLNHTGVNTVAIGTNGSAPTWDNIVDMETGIFVENASGAKMSYLVNPKTRGKLKKTKHEAGDLNYLMDKSGEINGYSSFTSNHVPSNLSRGTGTNLSAGIFGDFTQGRVNIWGFMDLSVDDKSRKNEGLIEVTANVFVDVVIRQPKSFSVVKGWITA</sequence>
<dbReference type="AlphaFoldDB" id="A0AAT9GWQ8"/>
<feature type="region of interest" description="Disordered" evidence="3">
    <location>
        <begin position="66"/>
        <end position="92"/>
    </location>
</feature>
<dbReference type="RefSeq" id="WP_369616920.1">
    <property type="nucleotide sequence ID" value="NZ_AP031573.1"/>
</dbReference>
<keyword evidence="2" id="KW-0175">Coiled coil</keyword>
<dbReference type="SUPFAM" id="SSF56563">
    <property type="entry name" value="Major capsid protein gp5"/>
    <property type="match status" value="1"/>
</dbReference>
<name>A0AAT9GWQ8_9FLAO</name>
<accession>A0AAT9GWQ8</accession>
<dbReference type="InterPro" id="IPR054612">
    <property type="entry name" value="Phage_capsid-like_C"/>
</dbReference>
<protein>
    <recommendedName>
        <fullName evidence="4">Phage capsid-like C-terminal domain-containing protein</fullName>
    </recommendedName>
</protein>
<evidence type="ECO:0000256" key="3">
    <source>
        <dbReference type="SAM" id="MobiDB-lite"/>
    </source>
</evidence>
<feature type="domain" description="Phage capsid-like C-terminal" evidence="4">
    <location>
        <begin position="157"/>
        <end position="431"/>
    </location>
</feature>
<evidence type="ECO:0000259" key="4">
    <source>
        <dbReference type="Pfam" id="PF05065"/>
    </source>
</evidence>
<evidence type="ECO:0000256" key="2">
    <source>
        <dbReference type="SAM" id="Coils"/>
    </source>
</evidence>
<evidence type="ECO:0000256" key="1">
    <source>
        <dbReference type="ARBA" id="ARBA00004328"/>
    </source>
</evidence>
<feature type="coiled-coil region" evidence="2">
    <location>
        <begin position="34"/>
        <end position="64"/>
    </location>
</feature>
<dbReference type="Pfam" id="PF05065">
    <property type="entry name" value="Phage_capsid"/>
    <property type="match status" value="1"/>
</dbReference>
<dbReference type="EMBL" id="AP031573">
    <property type="protein sequence ID" value="BFM41665.1"/>
    <property type="molecule type" value="Genomic_DNA"/>
</dbReference>
<comment type="subcellular location">
    <subcellularLocation>
        <location evidence="1">Virion</location>
    </subcellularLocation>
</comment>
<dbReference type="NCBIfam" id="TIGR01554">
    <property type="entry name" value="major_cap_HK97"/>
    <property type="match status" value="1"/>
</dbReference>
<proteinExistence type="predicted"/>
<evidence type="ECO:0000313" key="5">
    <source>
        <dbReference type="EMBL" id="BFM41665.1"/>
    </source>
</evidence>
<reference evidence="5" key="1">
    <citation type="submission" date="2024-05" db="EMBL/GenBank/DDBJ databases">
        <title>Whole-Genome Sequence of CFS9, a Potential Fish Probiotic Isolated from the Body Surface of Silurus asotus.</title>
        <authorList>
            <person name="Kojima M."/>
            <person name="Tobioka K."/>
            <person name="Yokota K."/>
            <person name="Nakatani H."/>
            <person name="Hori K."/>
            <person name="Tamaru Y."/>
            <person name="Okazaki F."/>
        </authorList>
    </citation>
    <scope>NUCLEOTIDE SEQUENCE</scope>
    <source>
        <strain evidence="5">CFS9</strain>
    </source>
</reference>
<dbReference type="InterPro" id="IPR024455">
    <property type="entry name" value="Phage_capsid"/>
</dbReference>
<gene>
    <name evidence="5" type="ORF">CFS9_03060</name>
</gene>
<organism evidence="5">
    <name type="scientific">Flavobacterium sp. CFS9</name>
    <dbReference type="NCBI Taxonomy" id="3143118"/>
    <lineage>
        <taxon>Bacteria</taxon>
        <taxon>Pseudomonadati</taxon>
        <taxon>Bacteroidota</taxon>
        <taxon>Flavobacteriia</taxon>
        <taxon>Flavobacteriales</taxon>
        <taxon>Flavobacteriaceae</taxon>
        <taxon>Flavobacterium</taxon>
    </lineage>
</organism>